<keyword evidence="1" id="KW-0812">Transmembrane</keyword>
<evidence type="ECO:0000256" key="1">
    <source>
        <dbReference type="SAM" id="Phobius"/>
    </source>
</evidence>
<dbReference type="PANTHER" id="PTHR37947">
    <property type="entry name" value="BLL2462 PROTEIN"/>
    <property type="match status" value="1"/>
</dbReference>
<evidence type="ECO:0000313" key="2">
    <source>
        <dbReference type="EMBL" id="PZF72009.1"/>
    </source>
</evidence>
<dbReference type="InterPro" id="IPR036465">
    <property type="entry name" value="vWFA_dom_sf"/>
</dbReference>
<comment type="caution">
    <text evidence="2">The sequence shown here is derived from an EMBL/GenBank/DDBJ whole genome shotgun (WGS) entry which is preliminary data.</text>
</comment>
<feature type="transmembrane region" description="Helical" evidence="1">
    <location>
        <begin position="33"/>
        <end position="52"/>
    </location>
</feature>
<proteinExistence type="predicted"/>
<accession>A0A2W2B702</accession>
<dbReference type="EMBL" id="QKTW01000020">
    <property type="protein sequence ID" value="PZF72009.1"/>
    <property type="molecule type" value="Genomic_DNA"/>
</dbReference>
<dbReference type="Proteomes" id="UP000248745">
    <property type="component" value="Unassembled WGS sequence"/>
</dbReference>
<protein>
    <recommendedName>
        <fullName evidence="4">VWA domain-containing protein</fullName>
    </recommendedName>
</protein>
<evidence type="ECO:0008006" key="4">
    <source>
        <dbReference type="Google" id="ProtNLM"/>
    </source>
</evidence>
<dbReference type="RefSeq" id="WP_110999822.1">
    <property type="nucleotide sequence ID" value="NZ_QKTW01000020.1"/>
</dbReference>
<sequence length="677" mass="75085">MQWIYWLLAILLSLGAGYWVYRADKRRAVPYPWLTALLRSLVVFLTALLLLIPTLNIHKNETEQPVVLLLQDNSRSIAEALKSDTAAYHKDMEALLQKLSDKYHVVKWGFGATTREDSLFQYNLPATDIAAALQRAQEFYGRQNLGAIILATDGRFNQGAHPQFQPLALNAGLYTVAIGDSAAAKDIRIGQVYANKTVALNSQFEVRADLIATRCNGYSNNVSLQETGAGTLATSPVSFNSDQSDRSVSFSVKADKPGLHHYNISLPPADGEQNVANNRRDLFVEVVDEKKNILIATASPHPDVNALREALEGIETYKVTIRTIDNLPASLNDYQVIILHGLPSGGGNLPQQLLQSKKPVWYILGPQSNTNAINQLQKTATLNVNAVAQRDALPAYNASFNGFTLPSDIAAVFDKMPPLSVPVGEIKPSPDAAVLLTQRAGTTPLWMVHSGSPSVALLMGEGIWRWRLYEYKNFNRHEVIDECIRQTVSLLAANTSERPFHVELPKYVWSDQEAVILNAYLLNANNEQVNTADVQITITDSAGRKQQLAFERSGNAYRLNIGVHAGGSYTYLAQTKYNDKTYTAAGSFVVESIPLELMQTGADYPLLYTLARKYNGAFVPRTQLASLYDSITANKSIHPLIRTNTEAVPLVDWKWFFFLILAFAAGEWLLRKYWLAQ</sequence>
<name>A0A2W2B702_9BACT</name>
<organism evidence="2 3">
    <name type="scientific">Taibaiella soli</name>
    <dbReference type="NCBI Taxonomy" id="1649169"/>
    <lineage>
        <taxon>Bacteria</taxon>
        <taxon>Pseudomonadati</taxon>
        <taxon>Bacteroidota</taxon>
        <taxon>Chitinophagia</taxon>
        <taxon>Chitinophagales</taxon>
        <taxon>Chitinophagaceae</taxon>
        <taxon>Taibaiella</taxon>
    </lineage>
</organism>
<dbReference type="PANTHER" id="PTHR37947:SF1">
    <property type="entry name" value="BLL2462 PROTEIN"/>
    <property type="match status" value="1"/>
</dbReference>
<evidence type="ECO:0000313" key="3">
    <source>
        <dbReference type="Proteomes" id="UP000248745"/>
    </source>
</evidence>
<reference evidence="2 3" key="1">
    <citation type="submission" date="2018-06" db="EMBL/GenBank/DDBJ databases">
        <title>Mucibacter soli gen. nov., sp. nov., a new member of the family Chitinophagaceae producing mucin.</title>
        <authorList>
            <person name="Kim M.-K."/>
            <person name="Park S."/>
            <person name="Kim T.-S."/>
            <person name="Joung Y."/>
            <person name="Han J.-H."/>
            <person name="Kim S.B."/>
        </authorList>
    </citation>
    <scope>NUCLEOTIDE SEQUENCE [LARGE SCALE GENOMIC DNA]</scope>
    <source>
        <strain evidence="2 3">R1-15</strain>
    </source>
</reference>
<dbReference type="AlphaFoldDB" id="A0A2W2B702"/>
<feature type="transmembrane region" description="Helical" evidence="1">
    <location>
        <begin position="6"/>
        <end position="21"/>
    </location>
</feature>
<keyword evidence="3" id="KW-1185">Reference proteome</keyword>
<dbReference type="InterPro" id="IPR029062">
    <property type="entry name" value="Class_I_gatase-like"/>
</dbReference>
<gene>
    <name evidence="2" type="ORF">DN068_15350</name>
</gene>
<dbReference type="SUPFAM" id="SSF52317">
    <property type="entry name" value="Class I glutamine amidotransferase-like"/>
    <property type="match status" value="1"/>
</dbReference>
<keyword evidence="1" id="KW-1133">Transmembrane helix</keyword>
<dbReference type="SUPFAM" id="SSF53300">
    <property type="entry name" value="vWA-like"/>
    <property type="match status" value="1"/>
</dbReference>
<dbReference type="OrthoDB" id="9763076at2"/>
<keyword evidence="1" id="KW-0472">Membrane</keyword>